<evidence type="ECO:0000256" key="2">
    <source>
        <dbReference type="SAM" id="MobiDB-lite"/>
    </source>
</evidence>
<dbReference type="Proteomes" id="UP000198748">
    <property type="component" value="Unassembled WGS sequence"/>
</dbReference>
<accession>A0A1G7WI89</accession>
<gene>
    <name evidence="3" type="ORF">SAMN04487996_12257</name>
</gene>
<feature type="compositionally biased region" description="Basic and acidic residues" evidence="2">
    <location>
        <begin position="92"/>
        <end position="118"/>
    </location>
</feature>
<proteinExistence type="predicted"/>
<dbReference type="EMBL" id="FNAN01000022">
    <property type="protein sequence ID" value="SDG71693.1"/>
    <property type="molecule type" value="Genomic_DNA"/>
</dbReference>
<keyword evidence="4" id="KW-1185">Reference proteome</keyword>
<dbReference type="RefSeq" id="WP_090156691.1">
    <property type="nucleotide sequence ID" value="NZ_FNAN01000022.1"/>
</dbReference>
<reference evidence="4" key="1">
    <citation type="submission" date="2016-10" db="EMBL/GenBank/DDBJ databases">
        <authorList>
            <person name="Varghese N."/>
            <person name="Submissions S."/>
        </authorList>
    </citation>
    <scope>NUCLEOTIDE SEQUENCE [LARGE SCALE GENOMIC DNA]</scope>
    <source>
        <strain evidence="4">DSM 25329</strain>
    </source>
</reference>
<feature type="region of interest" description="Disordered" evidence="2">
    <location>
        <begin position="87"/>
        <end position="140"/>
    </location>
</feature>
<dbReference type="Gene3D" id="6.10.250.3110">
    <property type="match status" value="1"/>
</dbReference>
<feature type="coiled-coil region" evidence="1">
    <location>
        <begin position="45"/>
        <end position="79"/>
    </location>
</feature>
<dbReference type="STRING" id="659014.SAMN04487996_12257"/>
<dbReference type="OrthoDB" id="962395at2"/>
<organism evidence="3 4">
    <name type="scientific">Dyadobacter soli</name>
    <dbReference type="NCBI Taxonomy" id="659014"/>
    <lineage>
        <taxon>Bacteria</taxon>
        <taxon>Pseudomonadati</taxon>
        <taxon>Bacteroidota</taxon>
        <taxon>Cytophagia</taxon>
        <taxon>Cytophagales</taxon>
        <taxon>Spirosomataceae</taxon>
        <taxon>Dyadobacter</taxon>
    </lineage>
</organism>
<protein>
    <submittedName>
        <fullName evidence="3">Uncharacterized protein</fullName>
    </submittedName>
</protein>
<sequence length="140" mass="15359">MSKPRTLSSIIAGFFGRSEKAISEKLSSEEHAEFAADVTDIDQNIEAQATENTRLTAELETATAQITTLEASIAEKDTQIATLSAELSTATSERDTYKAHYEKAADKGDKDPDQDHNSRNKGAKSSYNDNAVNVWHKTHK</sequence>
<evidence type="ECO:0000313" key="4">
    <source>
        <dbReference type="Proteomes" id="UP000198748"/>
    </source>
</evidence>
<name>A0A1G7WI89_9BACT</name>
<evidence type="ECO:0000256" key="1">
    <source>
        <dbReference type="SAM" id="Coils"/>
    </source>
</evidence>
<keyword evidence="1" id="KW-0175">Coiled coil</keyword>
<dbReference type="AlphaFoldDB" id="A0A1G7WI89"/>
<evidence type="ECO:0000313" key="3">
    <source>
        <dbReference type="EMBL" id="SDG71693.1"/>
    </source>
</evidence>